<feature type="compositionally biased region" description="Basic and acidic residues" evidence="1">
    <location>
        <begin position="12"/>
        <end position="21"/>
    </location>
</feature>
<sequence length="45" mass="4861">MNTQRLAPRAQADGHDLEPDRPIQPPPVCTTALSALSAHSQELAR</sequence>
<protein>
    <submittedName>
        <fullName evidence="2">Unannotated protein</fullName>
    </submittedName>
</protein>
<dbReference type="AlphaFoldDB" id="A0A6J7F193"/>
<evidence type="ECO:0000313" key="2">
    <source>
        <dbReference type="EMBL" id="CAB4889852.1"/>
    </source>
</evidence>
<evidence type="ECO:0000256" key="1">
    <source>
        <dbReference type="SAM" id="MobiDB-lite"/>
    </source>
</evidence>
<gene>
    <name evidence="2" type="ORF">UFOPK3376_02735</name>
</gene>
<feature type="region of interest" description="Disordered" evidence="1">
    <location>
        <begin position="1"/>
        <end position="29"/>
    </location>
</feature>
<reference evidence="2" key="1">
    <citation type="submission" date="2020-05" db="EMBL/GenBank/DDBJ databases">
        <authorList>
            <person name="Chiriac C."/>
            <person name="Salcher M."/>
            <person name="Ghai R."/>
            <person name="Kavagutti S V."/>
        </authorList>
    </citation>
    <scope>NUCLEOTIDE SEQUENCE</scope>
</reference>
<dbReference type="EMBL" id="CAFBLP010000100">
    <property type="protein sequence ID" value="CAB4889852.1"/>
    <property type="molecule type" value="Genomic_DNA"/>
</dbReference>
<organism evidence="2">
    <name type="scientific">freshwater metagenome</name>
    <dbReference type="NCBI Taxonomy" id="449393"/>
    <lineage>
        <taxon>unclassified sequences</taxon>
        <taxon>metagenomes</taxon>
        <taxon>ecological metagenomes</taxon>
    </lineage>
</organism>
<proteinExistence type="predicted"/>
<name>A0A6J7F193_9ZZZZ</name>
<accession>A0A6J7F193</accession>